<keyword evidence="2" id="KW-1185">Reference proteome</keyword>
<accession>A0ACD3AEX1</accession>
<gene>
    <name evidence="1" type="ORF">BDN72DRAFT_285084</name>
</gene>
<proteinExistence type="predicted"/>
<protein>
    <submittedName>
        <fullName evidence="1">Uncharacterized protein</fullName>
    </submittedName>
</protein>
<sequence>MKARNLVRSQEGLHFAQHRVRSVENVAANDAGIDCLFGLTFASAFLTPSSFAYSSATAVPSFYFYLSTPGPIPYRRSIQRPFWKATVASSVAISHCLADGQRNNHESYHVPCLDARNLQRKIGNEQERVLRTIPYIEYHATPHPQRISSFVPPPLLGPQAQTQELQLKACLSSISYKEPFCCTLDGPCCLAFTPHSRRKIIFPFIVSISSKGFSSLSSSFKLNQSTRRRTPDLEQTT</sequence>
<dbReference type="EMBL" id="ML208489">
    <property type="protein sequence ID" value="TFK64096.1"/>
    <property type="molecule type" value="Genomic_DNA"/>
</dbReference>
<name>A0ACD3AEX1_9AGAR</name>
<dbReference type="Proteomes" id="UP000308600">
    <property type="component" value="Unassembled WGS sequence"/>
</dbReference>
<organism evidence="1 2">
    <name type="scientific">Pluteus cervinus</name>
    <dbReference type="NCBI Taxonomy" id="181527"/>
    <lineage>
        <taxon>Eukaryota</taxon>
        <taxon>Fungi</taxon>
        <taxon>Dikarya</taxon>
        <taxon>Basidiomycota</taxon>
        <taxon>Agaricomycotina</taxon>
        <taxon>Agaricomycetes</taxon>
        <taxon>Agaricomycetidae</taxon>
        <taxon>Agaricales</taxon>
        <taxon>Pluteineae</taxon>
        <taxon>Pluteaceae</taxon>
        <taxon>Pluteus</taxon>
    </lineage>
</organism>
<evidence type="ECO:0000313" key="2">
    <source>
        <dbReference type="Proteomes" id="UP000308600"/>
    </source>
</evidence>
<reference evidence="1 2" key="1">
    <citation type="journal article" date="2019" name="Nat. Ecol. Evol.">
        <title>Megaphylogeny resolves global patterns of mushroom evolution.</title>
        <authorList>
            <person name="Varga T."/>
            <person name="Krizsan K."/>
            <person name="Foldi C."/>
            <person name="Dima B."/>
            <person name="Sanchez-Garcia M."/>
            <person name="Sanchez-Ramirez S."/>
            <person name="Szollosi G.J."/>
            <person name="Szarkandi J.G."/>
            <person name="Papp V."/>
            <person name="Albert L."/>
            <person name="Andreopoulos W."/>
            <person name="Angelini C."/>
            <person name="Antonin V."/>
            <person name="Barry K.W."/>
            <person name="Bougher N.L."/>
            <person name="Buchanan P."/>
            <person name="Buyck B."/>
            <person name="Bense V."/>
            <person name="Catcheside P."/>
            <person name="Chovatia M."/>
            <person name="Cooper J."/>
            <person name="Damon W."/>
            <person name="Desjardin D."/>
            <person name="Finy P."/>
            <person name="Geml J."/>
            <person name="Haridas S."/>
            <person name="Hughes K."/>
            <person name="Justo A."/>
            <person name="Karasinski D."/>
            <person name="Kautmanova I."/>
            <person name="Kiss B."/>
            <person name="Kocsube S."/>
            <person name="Kotiranta H."/>
            <person name="LaButti K.M."/>
            <person name="Lechner B.E."/>
            <person name="Liimatainen K."/>
            <person name="Lipzen A."/>
            <person name="Lukacs Z."/>
            <person name="Mihaltcheva S."/>
            <person name="Morgado L.N."/>
            <person name="Niskanen T."/>
            <person name="Noordeloos M.E."/>
            <person name="Ohm R.A."/>
            <person name="Ortiz-Santana B."/>
            <person name="Ovrebo C."/>
            <person name="Racz N."/>
            <person name="Riley R."/>
            <person name="Savchenko A."/>
            <person name="Shiryaev A."/>
            <person name="Soop K."/>
            <person name="Spirin V."/>
            <person name="Szebenyi C."/>
            <person name="Tomsovsky M."/>
            <person name="Tulloss R.E."/>
            <person name="Uehling J."/>
            <person name="Grigoriev I.V."/>
            <person name="Vagvolgyi C."/>
            <person name="Papp T."/>
            <person name="Martin F.M."/>
            <person name="Miettinen O."/>
            <person name="Hibbett D.S."/>
            <person name="Nagy L.G."/>
        </authorList>
    </citation>
    <scope>NUCLEOTIDE SEQUENCE [LARGE SCALE GENOMIC DNA]</scope>
    <source>
        <strain evidence="1 2">NL-1719</strain>
    </source>
</reference>
<evidence type="ECO:0000313" key="1">
    <source>
        <dbReference type="EMBL" id="TFK64096.1"/>
    </source>
</evidence>